<feature type="transmembrane region" description="Helical" evidence="9">
    <location>
        <begin position="165"/>
        <end position="187"/>
    </location>
</feature>
<dbReference type="Proteomes" id="UP001152320">
    <property type="component" value="Chromosome 22"/>
</dbReference>
<feature type="transmembrane region" description="Helical" evidence="9">
    <location>
        <begin position="406"/>
        <end position="424"/>
    </location>
</feature>
<dbReference type="EMBL" id="JAIZAY010000022">
    <property type="protein sequence ID" value="KAJ8020868.1"/>
    <property type="molecule type" value="Genomic_DNA"/>
</dbReference>
<feature type="transmembrane region" description="Helical" evidence="9">
    <location>
        <begin position="32"/>
        <end position="55"/>
    </location>
</feature>
<dbReference type="GO" id="GO:0022857">
    <property type="term" value="F:transmembrane transporter activity"/>
    <property type="evidence" value="ECO:0007669"/>
    <property type="project" value="InterPro"/>
</dbReference>
<dbReference type="PROSITE" id="PS50850">
    <property type="entry name" value="MFS"/>
    <property type="match status" value="1"/>
</dbReference>
<accession>A0A9Q1BCY7</accession>
<feature type="transmembrane region" description="Helical" evidence="9">
    <location>
        <begin position="329"/>
        <end position="354"/>
    </location>
</feature>
<sequence>MNSVQKCDDSEGDASVTQKAPSIPPLTSRQMLIFTTVSVCYIAVCMSSVIIAPFFPTEADNKGISSVHIGFIFATYNLVNCLTSPLFGKYLPVLGAKFTCLAGTWVSGGCNLLFGFLPKISDPSTFLVYCYIIRGIEGAGCAASVTAGMTIIANTFPHRIAKMNGLYEAAAGLGLMLGPPVGGFLYGLGGYQLPFLVLGSLNLLFVVIIIFVLPPVGVDDTEAGSLMKVLRIPAVHPALLVTLVASMTISFLDPTLSIHLQKFNLSPALIGVEFLLIGGMYGIFSPIWGHYADKWRTTRIMMILGLYSATLSCLFMGPSPLLKLPSSIWIVNIGIATVGFNLSLALLAAFADLYHTAEWFHLESDLALQGVISGVFNFAYWIGSFIGPSSAGVLLDSVGFEWTSSIFALFNLSVMLVVSFFCLWEYQCGKGRRPPGGTSILLDAEERKPLIENGAVSINEHADV</sequence>
<evidence type="ECO:0000256" key="4">
    <source>
        <dbReference type="ARBA" id="ARBA00022692"/>
    </source>
</evidence>
<reference evidence="11" key="1">
    <citation type="submission" date="2021-10" db="EMBL/GenBank/DDBJ databases">
        <title>Tropical sea cucumber genome reveals ecological adaptation and Cuvierian tubules defense mechanism.</title>
        <authorList>
            <person name="Chen T."/>
        </authorList>
    </citation>
    <scope>NUCLEOTIDE SEQUENCE</scope>
    <source>
        <strain evidence="11">Nanhai2018</strain>
        <tissue evidence="11">Muscle</tissue>
    </source>
</reference>
<proteinExistence type="inferred from homology"/>
<dbReference type="SUPFAM" id="SSF103473">
    <property type="entry name" value="MFS general substrate transporter"/>
    <property type="match status" value="1"/>
</dbReference>
<comment type="subcellular location">
    <subcellularLocation>
        <location evidence="1">Membrane</location>
        <topology evidence="1">Multi-pass membrane protein</topology>
    </subcellularLocation>
</comment>
<dbReference type="InterPro" id="IPR011701">
    <property type="entry name" value="MFS"/>
</dbReference>
<feature type="transmembrane region" description="Helical" evidence="9">
    <location>
        <begin position="126"/>
        <end position="153"/>
    </location>
</feature>
<dbReference type="InterPro" id="IPR001958">
    <property type="entry name" value="Tet-R_TetA/multi-R_MdtG-like"/>
</dbReference>
<feature type="transmembrane region" description="Helical" evidence="9">
    <location>
        <begin position="67"/>
        <end position="87"/>
    </location>
</feature>
<evidence type="ECO:0000256" key="6">
    <source>
        <dbReference type="ARBA" id="ARBA00022989"/>
    </source>
</evidence>
<keyword evidence="7 9" id="KW-0472">Membrane</keyword>
<feature type="transmembrane region" description="Helical" evidence="9">
    <location>
        <begin position="300"/>
        <end position="317"/>
    </location>
</feature>
<evidence type="ECO:0000259" key="10">
    <source>
        <dbReference type="PROSITE" id="PS50850"/>
    </source>
</evidence>
<dbReference type="InterPro" id="IPR020846">
    <property type="entry name" value="MFS_dom"/>
</dbReference>
<feature type="transmembrane region" description="Helical" evidence="9">
    <location>
        <begin position="234"/>
        <end position="252"/>
    </location>
</feature>
<keyword evidence="12" id="KW-1185">Reference proteome</keyword>
<dbReference type="Pfam" id="PF07690">
    <property type="entry name" value="MFS_1"/>
    <property type="match status" value="1"/>
</dbReference>
<dbReference type="GO" id="GO:0016020">
    <property type="term" value="C:membrane"/>
    <property type="evidence" value="ECO:0007669"/>
    <property type="project" value="UniProtKB-SubCell"/>
</dbReference>
<dbReference type="Gene3D" id="1.20.1250.20">
    <property type="entry name" value="MFS general substrate transporter like domains"/>
    <property type="match status" value="2"/>
</dbReference>
<evidence type="ECO:0000313" key="11">
    <source>
        <dbReference type="EMBL" id="KAJ8020868.1"/>
    </source>
</evidence>
<feature type="transmembrane region" description="Helical" evidence="9">
    <location>
        <begin position="366"/>
        <end position="386"/>
    </location>
</feature>
<name>A0A9Q1BCY7_HOLLE</name>
<evidence type="ECO:0000256" key="9">
    <source>
        <dbReference type="SAM" id="Phobius"/>
    </source>
</evidence>
<dbReference type="InterPro" id="IPR050930">
    <property type="entry name" value="MFS_Vesicular_Transporter"/>
</dbReference>
<protein>
    <submittedName>
        <fullName evidence="11">MFS-type transporter SLC18B1</fullName>
    </submittedName>
</protein>
<evidence type="ECO:0000256" key="5">
    <source>
        <dbReference type="ARBA" id="ARBA00022775"/>
    </source>
</evidence>
<dbReference type="PRINTS" id="PR01035">
    <property type="entry name" value="TCRTETA"/>
</dbReference>
<keyword evidence="5" id="KW-0532">Neurotransmitter transport</keyword>
<evidence type="ECO:0000256" key="1">
    <source>
        <dbReference type="ARBA" id="ARBA00004141"/>
    </source>
</evidence>
<feature type="domain" description="Major facilitator superfamily (MFS) profile" evidence="10">
    <location>
        <begin position="33"/>
        <end position="427"/>
    </location>
</feature>
<feature type="region of interest" description="Disordered" evidence="8">
    <location>
        <begin position="1"/>
        <end position="21"/>
    </location>
</feature>
<dbReference type="PANTHER" id="PTHR23506:SF26">
    <property type="entry name" value="MFS-TYPE TRANSPORTER SLC18B1"/>
    <property type="match status" value="1"/>
</dbReference>
<keyword evidence="6 9" id="KW-1133">Transmembrane helix</keyword>
<comment type="similarity">
    <text evidence="2">Belongs to the major facilitator superfamily. Vesicular transporter family.</text>
</comment>
<evidence type="ECO:0000256" key="2">
    <source>
        <dbReference type="ARBA" id="ARBA00006829"/>
    </source>
</evidence>
<dbReference type="OrthoDB" id="446368at2759"/>
<keyword evidence="3" id="KW-0813">Transport</keyword>
<dbReference type="AlphaFoldDB" id="A0A9Q1BCY7"/>
<evidence type="ECO:0000256" key="3">
    <source>
        <dbReference type="ARBA" id="ARBA00022448"/>
    </source>
</evidence>
<organism evidence="11 12">
    <name type="scientific">Holothuria leucospilota</name>
    <name type="common">Black long sea cucumber</name>
    <name type="synonym">Mertensiothuria leucospilota</name>
    <dbReference type="NCBI Taxonomy" id="206669"/>
    <lineage>
        <taxon>Eukaryota</taxon>
        <taxon>Metazoa</taxon>
        <taxon>Echinodermata</taxon>
        <taxon>Eleutherozoa</taxon>
        <taxon>Echinozoa</taxon>
        <taxon>Holothuroidea</taxon>
        <taxon>Aspidochirotacea</taxon>
        <taxon>Aspidochirotida</taxon>
        <taxon>Holothuriidae</taxon>
        <taxon>Holothuria</taxon>
    </lineage>
</organism>
<feature type="transmembrane region" description="Helical" evidence="9">
    <location>
        <begin position="264"/>
        <end position="288"/>
    </location>
</feature>
<evidence type="ECO:0000313" key="12">
    <source>
        <dbReference type="Proteomes" id="UP001152320"/>
    </source>
</evidence>
<feature type="transmembrane region" description="Helical" evidence="9">
    <location>
        <begin position="94"/>
        <end position="114"/>
    </location>
</feature>
<keyword evidence="4 9" id="KW-0812">Transmembrane</keyword>
<dbReference type="InterPro" id="IPR036259">
    <property type="entry name" value="MFS_trans_sf"/>
</dbReference>
<dbReference type="PANTHER" id="PTHR23506">
    <property type="entry name" value="GH10249P"/>
    <property type="match status" value="1"/>
</dbReference>
<feature type="transmembrane region" description="Helical" evidence="9">
    <location>
        <begin position="193"/>
        <end position="213"/>
    </location>
</feature>
<gene>
    <name evidence="11" type="ORF">HOLleu_40573</name>
</gene>
<evidence type="ECO:0000256" key="8">
    <source>
        <dbReference type="SAM" id="MobiDB-lite"/>
    </source>
</evidence>
<evidence type="ECO:0000256" key="7">
    <source>
        <dbReference type="ARBA" id="ARBA00023136"/>
    </source>
</evidence>
<comment type="caution">
    <text evidence="11">The sequence shown here is derived from an EMBL/GenBank/DDBJ whole genome shotgun (WGS) entry which is preliminary data.</text>
</comment>